<name>A0A8H9IDX3_9ALTE</name>
<dbReference type="Gene3D" id="3.40.630.30">
    <property type="match status" value="1"/>
</dbReference>
<dbReference type="CDD" id="cd04301">
    <property type="entry name" value="NAT_SF"/>
    <property type="match status" value="1"/>
</dbReference>
<protein>
    <submittedName>
        <fullName evidence="2">N-acetyltransferase</fullName>
    </submittedName>
</protein>
<proteinExistence type="predicted"/>
<dbReference type="PANTHER" id="PTHR43233">
    <property type="entry name" value="FAMILY N-ACETYLTRANSFERASE, PUTATIVE (AFU_ORTHOLOGUE AFUA_6G03350)-RELATED"/>
    <property type="match status" value="1"/>
</dbReference>
<evidence type="ECO:0000259" key="1">
    <source>
        <dbReference type="PROSITE" id="PS51186"/>
    </source>
</evidence>
<evidence type="ECO:0000313" key="3">
    <source>
        <dbReference type="Proteomes" id="UP000622604"/>
    </source>
</evidence>
<organism evidence="2 3">
    <name type="scientific">Paraglaciecola chathamensis</name>
    <dbReference type="NCBI Taxonomy" id="368405"/>
    <lineage>
        <taxon>Bacteria</taxon>
        <taxon>Pseudomonadati</taxon>
        <taxon>Pseudomonadota</taxon>
        <taxon>Gammaproteobacteria</taxon>
        <taxon>Alteromonadales</taxon>
        <taxon>Alteromonadaceae</taxon>
        <taxon>Paraglaciecola</taxon>
    </lineage>
</organism>
<gene>
    <name evidence="2" type="ORF">GCM10011274_45680</name>
</gene>
<evidence type="ECO:0000313" key="2">
    <source>
        <dbReference type="EMBL" id="GGZ82831.1"/>
    </source>
</evidence>
<sequence>MKGINISTNHDDLDIELIHSFVANSYWAKNIPLSTLQKSIDNSLVFGAYANGGGQVGFARVITDKATFAYLSDVFVIEKYRGQGISKQLMENISSHPELQGLRRFMLATSDAHGLYSQFGFTSVENPEKLMQVLTPGIYD</sequence>
<dbReference type="InterPro" id="IPR053144">
    <property type="entry name" value="Acetyltransferase_Butenolide"/>
</dbReference>
<comment type="caution">
    <text evidence="2">The sequence shown here is derived from an EMBL/GenBank/DDBJ whole genome shotgun (WGS) entry which is preliminary data.</text>
</comment>
<dbReference type="AlphaFoldDB" id="A0A8H9IDX3"/>
<reference evidence="2" key="2">
    <citation type="submission" date="2020-09" db="EMBL/GenBank/DDBJ databases">
        <authorList>
            <person name="Sun Q."/>
            <person name="Kim S."/>
        </authorList>
    </citation>
    <scope>NUCLEOTIDE SEQUENCE</scope>
    <source>
        <strain evidence="2">KCTC 32337</strain>
    </source>
</reference>
<dbReference type="InterPro" id="IPR000182">
    <property type="entry name" value="GNAT_dom"/>
</dbReference>
<dbReference type="InterPro" id="IPR016181">
    <property type="entry name" value="Acyl_CoA_acyltransferase"/>
</dbReference>
<dbReference type="PANTHER" id="PTHR43233:SF1">
    <property type="entry name" value="FAMILY N-ACETYLTRANSFERASE, PUTATIVE (AFU_ORTHOLOGUE AFUA_6G03350)-RELATED"/>
    <property type="match status" value="1"/>
</dbReference>
<dbReference type="Proteomes" id="UP000622604">
    <property type="component" value="Unassembled WGS sequence"/>
</dbReference>
<dbReference type="GO" id="GO:0016747">
    <property type="term" value="F:acyltransferase activity, transferring groups other than amino-acyl groups"/>
    <property type="evidence" value="ECO:0007669"/>
    <property type="project" value="InterPro"/>
</dbReference>
<accession>A0A8H9IDX3</accession>
<dbReference type="Pfam" id="PF13508">
    <property type="entry name" value="Acetyltransf_7"/>
    <property type="match status" value="1"/>
</dbReference>
<dbReference type="EMBL" id="BMZC01000022">
    <property type="protein sequence ID" value="GGZ82831.1"/>
    <property type="molecule type" value="Genomic_DNA"/>
</dbReference>
<dbReference type="SUPFAM" id="SSF55729">
    <property type="entry name" value="Acyl-CoA N-acyltransferases (Nat)"/>
    <property type="match status" value="1"/>
</dbReference>
<reference evidence="2" key="1">
    <citation type="journal article" date="2014" name="Int. J. Syst. Evol. Microbiol.">
        <title>Complete genome sequence of Corynebacterium casei LMG S-19264T (=DSM 44701T), isolated from a smear-ripened cheese.</title>
        <authorList>
            <consortium name="US DOE Joint Genome Institute (JGI-PGF)"/>
            <person name="Walter F."/>
            <person name="Albersmeier A."/>
            <person name="Kalinowski J."/>
            <person name="Ruckert C."/>
        </authorList>
    </citation>
    <scope>NUCLEOTIDE SEQUENCE</scope>
    <source>
        <strain evidence="2">KCTC 32337</strain>
    </source>
</reference>
<dbReference type="RefSeq" id="WP_191867335.1">
    <property type="nucleotide sequence ID" value="NZ_BMZC01000022.1"/>
</dbReference>
<dbReference type="PROSITE" id="PS51186">
    <property type="entry name" value="GNAT"/>
    <property type="match status" value="1"/>
</dbReference>
<feature type="domain" description="N-acetyltransferase" evidence="1">
    <location>
        <begin position="4"/>
        <end position="136"/>
    </location>
</feature>